<name>A0A951MDJ1_9BACT</name>
<dbReference type="InterPro" id="IPR041662">
    <property type="entry name" value="SusD-like_2"/>
</dbReference>
<evidence type="ECO:0000313" key="3">
    <source>
        <dbReference type="Proteomes" id="UP000727490"/>
    </source>
</evidence>
<evidence type="ECO:0000313" key="2">
    <source>
        <dbReference type="EMBL" id="MBW3467785.1"/>
    </source>
</evidence>
<evidence type="ECO:0000256" key="1">
    <source>
        <dbReference type="SAM" id="SignalP"/>
    </source>
</evidence>
<dbReference type="PROSITE" id="PS51257">
    <property type="entry name" value="PROKAR_LIPOPROTEIN"/>
    <property type="match status" value="1"/>
</dbReference>
<dbReference type="Proteomes" id="UP000727490">
    <property type="component" value="Unassembled WGS sequence"/>
</dbReference>
<feature type="signal peptide" evidence="1">
    <location>
        <begin position="1"/>
        <end position="21"/>
    </location>
</feature>
<keyword evidence="2" id="KW-0449">Lipoprotein</keyword>
<sequence length="556" mass="62228">MKIMKKIYSLLIALSLVLVSSCDLDLQQDPNNVAPETASLNLVLNRIQVDFATFFNQTGDTGMRLTRMINQGNNLYEQTHQPVSLDARWTNAYANILNNVKFMLPLAEEANFRRHMGMARVIQAYTLMTLVDYFNDVPWSEALDPNNPAIDGLNPNYDDAASVYAVALASLQAAREDFAATSIGTPQDLYYNGTWANWVRLINTLELKYHLNRKLVDPSGSASAINALISANNFIEPGQEFIFRFGVNLTDPDSRHPRFGGQYTPGGGGDYQSTWYMWKMTEEKNPVVDPRARFYFYRQRTTNPTDPDQLRCLGEIAPGHYLAGGWPFCLPGTRGYWGRDHLNAEGIPPDGLGRTAWGVYPAGGRFDDNAGAPVSPTAGALGQGIHPIMLPAFADFMIAEAIHTMDGVNGDAKAFVTSGITKSMNFVRAYSVSTNQAGAINTFQSQAAFTTQVEEYLDLISRQWDAANADRRMNLIAREYWLALFGNGNESYNLYRRTGQPDNMQPGLLENFGSFPRTMFYPQNHAVTNRNANQRDEARRDRVFWDTNPEGNGWVY</sequence>
<keyword evidence="3" id="KW-1185">Reference proteome</keyword>
<accession>A0A951MDJ1</accession>
<keyword evidence="1" id="KW-0732">Signal</keyword>
<reference evidence="2 3" key="1">
    <citation type="journal article" date="2020" name="Syst. Appl. Microbiol.">
        <title>Arthrospiribacter ruber gen. nov., sp. nov., a novel bacterium isolated from Arthrospira cultures.</title>
        <authorList>
            <person name="Waleron M."/>
            <person name="Misztak A."/>
            <person name="Waleron M.M."/>
            <person name="Furmaniak M."/>
            <person name="Mrozik A."/>
            <person name="Waleron K."/>
        </authorList>
    </citation>
    <scope>NUCLEOTIDE SEQUENCE [LARGE SCALE GENOMIC DNA]</scope>
    <source>
        <strain evidence="2 3">DPMB0001</strain>
    </source>
</reference>
<proteinExistence type="predicted"/>
<dbReference type="AlphaFoldDB" id="A0A951MDJ1"/>
<comment type="caution">
    <text evidence="2">The sequence shown here is derived from an EMBL/GenBank/DDBJ whole genome shotgun (WGS) entry which is preliminary data.</text>
</comment>
<feature type="chain" id="PRO_5037660244" evidence="1">
    <location>
        <begin position="22"/>
        <end position="556"/>
    </location>
</feature>
<dbReference type="EMBL" id="RPHB01000003">
    <property type="protein sequence ID" value="MBW3467785.1"/>
    <property type="molecule type" value="Genomic_DNA"/>
</dbReference>
<organism evidence="2 3">
    <name type="scientific">Arthrospiribacter ruber</name>
    <dbReference type="NCBI Taxonomy" id="2487934"/>
    <lineage>
        <taxon>Bacteria</taxon>
        <taxon>Pseudomonadati</taxon>
        <taxon>Bacteroidota</taxon>
        <taxon>Cytophagia</taxon>
        <taxon>Cytophagales</taxon>
        <taxon>Cyclobacteriaceae</taxon>
        <taxon>Arthrospiribacter</taxon>
    </lineage>
</organism>
<dbReference type="Pfam" id="PF12771">
    <property type="entry name" value="SusD-like_2"/>
    <property type="match status" value="1"/>
</dbReference>
<gene>
    <name evidence="2" type="ORF">EGN73_08135</name>
</gene>
<protein>
    <submittedName>
        <fullName evidence="2">SusD/RagB family nutrient-binding outer membrane lipoprotein</fullName>
    </submittedName>
</protein>
<dbReference type="InterPro" id="IPR024302">
    <property type="entry name" value="SusD-like"/>
</dbReference>
<dbReference type="Pfam" id="PF12741">
    <property type="entry name" value="SusD-like"/>
    <property type="match status" value="1"/>
</dbReference>